<reference evidence="2 3" key="1">
    <citation type="journal article" date="2019" name="Int. J. Syst. Evol. Microbiol.">
        <title>The Global Catalogue of Microorganisms (GCM) 10K type strain sequencing project: providing services to taxonomists for standard genome sequencing and annotation.</title>
        <authorList>
            <consortium name="The Broad Institute Genomics Platform"/>
            <consortium name="The Broad Institute Genome Sequencing Center for Infectious Disease"/>
            <person name="Wu L."/>
            <person name="Ma J."/>
        </authorList>
    </citation>
    <scope>NUCLEOTIDE SEQUENCE [LARGE SCALE GENOMIC DNA]</scope>
    <source>
        <strain evidence="2 3">JCM 3325</strain>
    </source>
</reference>
<accession>A0ABN3J2Z5</accession>
<keyword evidence="3" id="KW-1185">Reference proteome</keyword>
<comment type="caution">
    <text evidence="2">The sequence shown here is derived from an EMBL/GenBank/DDBJ whole genome shotgun (WGS) entry which is preliminary data.</text>
</comment>
<protein>
    <submittedName>
        <fullName evidence="2">Uncharacterized protein</fullName>
    </submittedName>
</protein>
<name>A0ABN3J2Z5_9ACTN</name>
<evidence type="ECO:0000313" key="2">
    <source>
        <dbReference type="EMBL" id="GAA2420919.1"/>
    </source>
</evidence>
<feature type="region of interest" description="Disordered" evidence="1">
    <location>
        <begin position="58"/>
        <end position="85"/>
    </location>
</feature>
<dbReference type="Proteomes" id="UP001501231">
    <property type="component" value="Unassembled WGS sequence"/>
</dbReference>
<proteinExistence type="predicted"/>
<evidence type="ECO:0000313" key="3">
    <source>
        <dbReference type="Proteomes" id="UP001501231"/>
    </source>
</evidence>
<evidence type="ECO:0000256" key="1">
    <source>
        <dbReference type="SAM" id="MobiDB-lite"/>
    </source>
</evidence>
<feature type="region of interest" description="Disordered" evidence="1">
    <location>
        <begin position="1"/>
        <end position="37"/>
    </location>
</feature>
<feature type="compositionally biased region" description="Low complexity" evidence="1">
    <location>
        <begin position="1"/>
        <end position="14"/>
    </location>
</feature>
<sequence>MATPTSATAHSSATVQNADRQPRYCPRNVPPGTPRIVDTVIPPMTIAIARPRAFSGTRSTAATAATPKNPALAIAPSSRVANSTS</sequence>
<dbReference type="EMBL" id="BAAARW010000012">
    <property type="protein sequence ID" value="GAA2420919.1"/>
    <property type="molecule type" value="Genomic_DNA"/>
</dbReference>
<gene>
    <name evidence="2" type="ORF">GCM10010191_35340</name>
</gene>
<organism evidence="2 3">
    <name type="scientific">Actinomadura vinacea</name>
    <dbReference type="NCBI Taxonomy" id="115336"/>
    <lineage>
        <taxon>Bacteria</taxon>
        <taxon>Bacillati</taxon>
        <taxon>Actinomycetota</taxon>
        <taxon>Actinomycetes</taxon>
        <taxon>Streptosporangiales</taxon>
        <taxon>Thermomonosporaceae</taxon>
        <taxon>Actinomadura</taxon>
    </lineage>
</organism>